<gene>
    <name evidence="5" type="primary">BCHE_2</name>
    <name evidence="5" type="ORF">DBV05_g700</name>
</gene>
<dbReference type="EC" id="3.1.1.-" evidence="3"/>
<evidence type="ECO:0000259" key="4">
    <source>
        <dbReference type="Pfam" id="PF00135"/>
    </source>
</evidence>
<dbReference type="PROSITE" id="PS00122">
    <property type="entry name" value="CARBOXYLESTERASE_B_1"/>
    <property type="match status" value="1"/>
</dbReference>
<feature type="domain" description="Carboxylesterase type B" evidence="4">
    <location>
        <begin position="23"/>
        <end position="511"/>
    </location>
</feature>
<accession>A0A5N5DSH8</accession>
<keyword evidence="3" id="KW-0732">Signal</keyword>
<name>A0A5N5DSH8_9PEZI</name>
<dbReference type="InterPro" id="IPR050309">
    <property type="entry name" value="Type-B_Carboxylest/Lipase"/>
</dbReference>
<comment type="similarity">
    <text evidence="1 3">Belongs to the type-B carboxylesterase/lipase family.</text>
</comment>
<dbReference type="Pfam" id="PF00135">
    <property type="entry name" value="COesterase"/>
    <property type="match status" value="1"/>
</dbReference>
<dbReference type="PANTHER" id="PTHR11559">
    <property type="entry name" value="CARBOXYLESTERASE"/>
    <property type="match status" value="1"/>
</dbReference>
<dbReference type="InterPro" id="IPR019826">
    <property type="entry name" value="Carboxylesterase_B_AS"/>
</dbReference>
<dbReference type="Proteomes" id="UP000325902">
    <property type="component" value="Unassembled WGS sequence"/>
</dbReference>
<dbReference type="GO" id="GO:0016787">
    <property type="term" value="F:hydrolase activity"/>
    <property type="evidence" value="ECO:0007669"/>
    <property type="project" value="UniProtKB-KW"/>
</dbReference>
<dbReference type="InterPro" id="IPR029058">
    <property type="entry name" value="AB_hydrolase_fold"/>
</dbReference>
<feature type="signal peptide" evidence="3">
    <location>
        <begin position="1"/>
        <end position="16"/>
    </location>
</feature>
<reference evidence="5 6" key="1">
    <citation type="journal article" date="2019" name="Sci. Rep.">
        <title>A multi-omics analysis of the grapevine pathogen Lasiodiplodia theobromae reveals that temperature affects the expression of virulence- and pathogenicity-related genes.</title>
        <authorList>
            <person name="Felix C."/>
            <person name="Meneses R."/>
            <person name="Goncalves M.F.M."/>
            <person name="Tilleman L."/>
            <person name="Duarte A.S."/>
            <person name="Jorrin-Novo J.V."/>
            <person name="Van de Peer Y."/>
            <person name="Deforce D."/>
            <person name="Van Nieuwerburgh F."/>
            <person name="Esteves A.C."/>
            <person name="Alves A."/>
        </authorList>
    </citation>
    <scope>NUCLEOTIDE SEQUENCE [LARGE SCALE GENOMIC DNA]</scope>
    <source>
        <strain evidence="5 6">LA-SOL3</strain>
    </source>
</reference>
<evidence type="ECO:0000313" key="5">
    <source>
        <dbReference type="EMBL" id="KAB2580717.1"/>
    </source>
</evidence>
<evidence type="ECO:0000256" key="3">
    <source>
        <dbReference type="RuleBase" id="RU361235"/>
    </source>
</evidence>
<proteinExistence type="inferred from homology"/>
<keyword evidence="2 3" id="KW-0378">Hydrolase</keyword>
<dbReference type="AlphaFoldDB" id="A0A5N5DSH8"/>
<dbReference type="EMBL" id="VCHE01000002">
    <property type="protein sequence ID" value="KAB2580717.1"/>
    <property type="molecule type" value="Genomic_DNA"/>
</dbReference>
<dbReference type="InterPro" id="IPR002018">
    <property type="entry name" value="CarbesteraseB"/>
</dbReference>
<dbReference type="SUPFAM" id="SSF53474">
    <property type="entry name" value="alpha/beta-Hydrolases"/>
    <property type="match status" value="1"/>
</dbReference>
<evidence type="ECO:0000256" key="2">
    <source>
        <dbReference type="ARBA" id="ARBA00022801"/>
    </source>
</evidence>
<evidence type="ECO:0000313" key="6">
    <source>
        <dbReference type="Proteomes" id="UP000325902"/>
    </source>
</evidence>
<evidence type="ECO:0000256" key="1">
    <source>
        <dbReference type="ARBA" id="ARBA00005964"/>
    </source>
</evidence>
<sequence length="549" mass="59134">MRCLSAAAIFAGVASALSNSSTPTAKTINGTYEGRHLAGWDQDVFLGIPFAQPPVGQLRFRWPQSLNTSFSEVRAATEYGHTCIQHKSTLGITNNNDEDCLNLNIVRPSGYTNTSLPVLVWIYGGGLSAGSGADPQYNLSGIVKTAQESGQPFIGVSINYRLSIWGFLQSAQLLAEGSANAGLLDQRMALRWLQENIASFGGDPTRVTVWGESAGAQSIALHLHSYDGRDDGLFSSAILESGGPTGASLNTLPYYNAAMENLTRTVGCWGASDPLSCLRDLPAATLHGAHPSYVWNPLVDGDFLTGYPSDLREDGKFIKVPLLTGANTDEGTSFSIRNNLNNASSLANSLLSWRNYALSPPTVRRLLALYPDDATTPKPPFHVDPAEPFAQYGTQWRRSGAIGGDLVMIAQRRAMAEAYTGAGQDVWSYRFDTPLWNASAVTGANHFCNVVFSFQNISGALGPYPEYKELSLGIGRAYANFVATGDPNGDVNGTADGDVSTLPYWPKYDLADPVNIVLNANGSFLEADTWRKEGIAFINTHQVLRELLS</sequence>
<dbReference type="Gene3D" id="3.40.50.1820">
    <property type="entry name" value="alpha/beta hydrolase"/>
    <property type="match status" value="1"/>
</dbReference>
<protein>
    <recommendedName>
        <fullName evidence="3">Carboxylic ester hydrolase</fullName>
        <ecNumber evidence="3">3.1.1.-</ecNumber>
    </recommendedName>
</protein>
<feature type="chain" id="PRO_5031599902" description="Carboxylic ester hydrolase" evidence="3">
    <location>
        <begin position="17"/>
        <end position="549"/>
    </location>
</feature>
<organism evidence="5 6">
    <name type="scientific">Lasiodiplodia theobromae</name>
    <dbReference type="NCBI Taxonomy" id="45133"/>
    <lineage>
        <taxon>Eukaryota</taxon>
        <taxon>Fungi</taxon>
        <taxon>Dikarya</taxon>
        <taxon>Ascomycota</taxon>
        <taxon>Pezizomycotina</taxon>
        <taxon>Dothideomycetes</taxon>
        <taxon>Dothideomycetes incertae sedis</taxon>
        <taxon>Botryosphaeriales</taxon>
        <taxon>Botryosphaeriaceae</taxon>
        <taxon>Lasiodiplodia</taxon>
    </lineage>
</organism>
<keyword evidence="6" id="KW-1185">Reference proteome</keyword>
<comment type="caution">
    <text evidence="5">The sequence shown here is derived from an EMBL/GenBank/DDBJ whole genome shotgun (WGS) entry which is preliminary data.</text>
</comment>
<dbReference type="OrthoDB" id="408631at2759"/>